<reference evidence="2 3" key="1">
    <citation type="submission" date="2021-06" db="EMBL/GenBank/DDBJ databases">
        <title>Enterococcus alishanensis sp. nov., a novel lactic acid bacterium isolated from fresh coffee beans.</title>
        <authorList>
            <person name="Chen Y.-S."/>
        </authorList>
    </citation>
    <scope>NUCLEOTIDE SEQUENCE [LARGE SCALE GENOMIC DNA]</scope>
    <source>
        <strain evidence="2 3">ALS3</strain>
    </source>
</reference>
<dbReference type="CDD" id="cd01392">
    <property type="entry name" value="HTH_LacI"/>
    <property type="match status" value="1"/>
</dbReference>
<protein>
    <submittedName>
        <fullName evidence="2">LacI family DNA-binding transcriptional regulator</fullName>
    </submittedName>
</protein>
<dbReference type="PANTHER" id="PTHR30146">
    <property type="entry name" value="LACI-RELATED TRANSCRIPTIONAL REPRESSOR"/>
    <property type="match status" value="1"/>
</dbReference>
<evidence type="ECO:0000259" key="1">
    <source>
        <dbReference type="PROSITE" id="PS50932"/>
    </source>
</evidence>
<keyword evidence="2" id="KW-0238">DNA-binding</keyword>
<dbReference type="EMBL" id="JAHUZB010000001">
    <property type="protein sequence ID" value="MBV7389649.1"/>
    <property type="molecule type" value="Genomic_DNA"/>
</dbReference>
<dbReference type="InterPro" id="IPR000843">
    <property type="entry name" value="HTH_LacI"/>
</dbReference>
<name>A0ABS6T9S2_9ENTE</name>
<dbReference type="Pfam" id="PF00356">
    <property type="entry name" value="LacI"/>
    <property type="match status" value="1"/>
</dbReference>
<dbReference type="GO" id="GO:0003677">
    <property type="term" value="F:DNA binding"/>
    <property type="evidence" value="ECO:0007669"/>
    <property type="project" value="UniProtKB-KW"/>
</dbReference>
<dbReference type="Pfam" id="PF00532">
    <property type="entry name" value="Peripla_BP_1"/>
    <property type="match status" value="1"/>
</dbReference>
<dbReference type="PROSITE" id="PS50932">
    <property type="entry name" value="HTH_LACI_2"/>
    <property type="match status" value="1"/>
</dbReference>
<dbReference type="SMART" id="SM00354">
    <property type="entry name" value="HTH_LACI"/>
    <property type="match status" value="1"/>
</dbReference>
<accession>A0ABS6T9S2</accession>
<evidence type="ECO:0000313" key="3">
    <source>
        <dbReference type="Proteomes" id="UP000774130"/>
    </source>
</evidence>
<feature type="domain" description="HTH lacI-type" evidence="1">
    <location>
        <begin position="2"/>
        <end position="56"/>
    </location>
</feature>
<dbReference type="PANTHER" id="PTHR30146:SF105">
    <property type="entry name" value="CATABOLITE CONTROL PROTEIN B"/>
    <property type="match status" value="1"/>
</dbReference>
<dbReference type="Proteomes" id="UP000774130">
    <property type="component" value="Unassembled WGS sequence"/>
</dbReference>
<comment type="caution">
    <text evidence="2">The sequence shown here is derived from an EMBL/GenBank/DDBJ whole genome shotgun (WGS) entry which is preliminary data.</text>
</comment>
<evidence type="ECO:0000313" key="2">
    <source>
        <dbReference type="EMBL" id="MBV7389649.1"/>
    </source>
</evidence>
<keyword evidence="3" id="KW-1185">Reference proteome</keyword>
<proteinExistence type="predicted"/>
<sequence length="306" mass="34792">MTTIRDIAKITGYSVSTISRVINEFPYVDEEKRQKVLAIMDELNYVPNRLAQNLSHGETKHVGVVIPFLNASYYNQLLKGIMSEAFKYTYKVTLLPTNHDPELEMNYLKEFAQKSFDGLIISSRSNPTKVFKEYLKYGPIVFCEDIAELPVATSYIDLEASLSETMLYLKDLGMKKIGLTLGRSHDISRNSRLAVKLAHEIFPTFDEKNIFWDCCDAEDGIQAAAFFEKHPVEAIVVNGDDVAANILLHHKGKKPIVVGRENLLVSEVLQFSTVDHHLKECGETAFRLFHTGSIQQIRHPHTFIKR</sequence>
<dbReference type="InterPro" id="IPR001761">
    <property type="entry name" value="Peripla_BP/Lac1_sug-bd_dom"/>
</dbReference>
<dbReference type="RefSeq" id="WP_218324698.1">
    <property type="nucleotide sequence ID" value="NZ_JAHUZB010000001.1"/>
</dbReference>
<gene>
    <name evidence="2" type="ORF">KUA55_03085</name>
</gene>
<organism evidence="2 3">
    <name type="scientific">Enterococcus alishanensis</name>
    <dbReference type="NCBI Taxonomy" id="1303817"/>
    <lineage>
        <taxon>Bacteria</taxon>
        <taxon>Bacillati</taxon>
        <taxon>Bacillota</taxon>
        <taxon>Bacilli</taxon>
        <taxon>Lactobacillales</taxon>
        <taxon>Enterococcaceae</taxon>
        <taxon>Enterococcus</taxon>
    </lineage>
</organism>